<keyword evidence="1" id="KW-1133">Transmembrane helix</keyword>
<dbReference type="RefSeq" id="WP_248601365.1">
    <property type="nucleotide sequence ID" value="NZ_JAJIAO010000001.1"/>
</dbReference>
<name>A0ABT0HZK2_9LACO</name>
<evidence type="ECO:0008006" key="4">
    <source>
        <dbReference type="Google" id="ProtNLM"/>
    </source>
</evidence>
<keyword evidence="1" id="KW-0812">Transmembrane</keyword>
<keyword evidence="1" id="KW-0472">Membrane</keyword>
<dbReference type="EMBL" id="JAJIAO010000001">
    <property type="protein sequence ID" value="MCK8624006.1"/>
    <property type="molecule type" value="Genomic_DNA"/>
</dbReference>
<organism evidence="2 3">
    <name type="scientific">Apilactobacillus xinyiensis</name>
    <dbReference type="NCBI Taxonomy" id="2841032"/>
    <lineage>
        <taxon>Bacteria</taxon>
        <taxon>Bacillati</taxon>
        <taxon>Bacillota</taxon>
        <taxon>Bacilli</taxon>
        <taxon>Lactobacillales</taxon>
        <taxon>Lactobacillaceae</taxon>
        <taxon>Apilactobacillus</taxon>
    </lineage>
</organism>
<comment type="caution">
    <text evidence="2">The sequence shown here is derived from an EMBL/GenBank/DDBJ whole genome shotgun (WGS) entry which is preliminary data.</text>
</comment>
<dbReference type="Proteomes" id="UP001522905">
    <property type="component" value="Unassembled WGS sequence"/>
</dbReference>
<gene>
    <name evidence="2" type="ORF">LNP07_00520</name>
</gene>
<feature type="transmembrane region" description="Helical" evidence="1">
    <location>
        <begin position="21"/>
        <end position="41"/>
    </location>
</feature>
<reference evidence="2 3" key="1">
    <citation type="submission" date="2021-11" db="EMBL/GenBank/DDBJ databases">
        <title>Comparative genomics of bee honey and flower isolates.</title>
        <authorList>
            <person name="Bechtner J.D."/>
            <person name="Gallus M.K."/>
            <person name="Ehrmann M."/>
        </authorList>
    </citation>
    <scope>NUCLEOTIDE SEQUENCE [LARGE SCALE GENOMIC DNA]</scope>
    <source>
        <strain evidence="2 3">M161</strain>
    </source>
</reference>
<evidence type="ECO:0000313" key="2">
    <source>
        <dbReference type="EMBL" id="MCK8624006.1"/>
    </source>
</evidence>
<evidence type="ECO:0000313" key="3">
    <source>
        <dbReference type="Proteomes" id="UP001522905"/>
    </source>
</evidence>
<evidence type="ECO:0000256" key="1">
    <source>
        <dbReference type="SAM" id="Phobius"/>
    </source>
</evidence>
<proteinExistence type="predicted"/>
<accession>A0ABT0HZK2</accession>
<sequence>MQKNNRKNQDKLEKKFKSHWYTKWWIYVVLVILVLLSSYVYKKVEKQRANNRIVQEQKIKAPNTVNNNVFSGVSQKQRHQELTNHINSEILLSDKIYGNYKITFNKSEYLIINLPKNCEIINQLNHAKTHKWDKMATKLNKATKWISDNYGKQYSNIAITYNNEQNKIFFLSQNGHIKFNVSDKIKENLKNNK</sequence>
<protein>
    <recommendedName>
        <fullName evidence="4">DUF5590 domain-containing protein</fullName>
    </recommendedName>
</protein>
<keyword evidence="3" id="KW-1185">Reference proteome</keyword>